<accession>A0A3C1KB03</accession>
<comment type="caution">
    <text evidence="3">The sequence shown here is derived from an EMBL/GenBank/DDBJ whole genome shotgun (WGS) entry which is preliminary data.</text>
</comment>
<organism evidence="3 4">
    <name type="scientific">Microbacterium ginsengisoli</name>
    <dbReference type="NCBI Taxonomy" id="400772"/>
    <lineage>
        <taxon>Bacteria</taxon>
        <taxon>Bacillati</taxon>
        <taxon>Actinomycetota</taxon>
        <taxon>Actinomycetes</taxon>
        <taxon>Micrococcales</taxon>
        <taxon>Microbacteriaceae</taxon>
        <taxon>Microbacterium</taxon>
    </lineage>
</organism>
<feature type="domain" description="Malate synthase N-terminal" evidence="2">
    <location>
        <begin position="25"/>
        <end position="58"/>
    </location>
</feature>
<evidence type="ECO:0000256" key="1">
    <source>
        <dbReference type="SAM" id="MobiDB-lite"/>
    </source>
</evidence>
<dbReference type="Pfam" id="PF20656">
    <property type="entry name" value="MS_N"/>
    <property type="match status" value="1"/>
</dbReference>
<dbReference type="AlphaFoldDB" id="A0A3C1KB03"/>
<sequence length="61" mass="6669">MTPTATGIAPTTNSTPTTHAGPAIEITGRLGERYDEILTPDAVAFLTELHHRFSGRRHDRL</sequence>
<reference evidence="3 4" key="1">
    <citation type="journal article" date="2018" name="Nat. Biotechnol.">
        <title>A standardized bacterial taxonomy based on genome phylogeny substantially revises the tree of life.</title>
        <authorList>
            <person name="Parks D.H."/>
            <person name="Chuvochina M."/>
            <person name="Waite D.W."/>
            <person name="Rinke C."/>
            <person name="Skarshewski A."/>
            <person name="Chaumeil P.A."/>
            <person name="Hugenholtz P."/>
        </authorList>
    </citation>
    <scope>NUCLEOTIDE SEQUENCE [LARGE SCALE GENOMIC DNA]</scope>
    <source>
        <strain evidence="3">UBA9152</strain>
    </source>
</reference>
<evidence type="ECO:0000313" key="3">
    <source>
        <dbReference type="EMBL" id="HAN23851.1"/>
    </source>
</evidence>
<feature type="non-terminal residue" evidence="3">
    <location>
        <position position="61"/>
    </location>
</feature>
<proteinExistence type="predicted"/>
<feature type="region of interest" description="Disordered" evidence="1">
    <location>
        <begin position="1"/>
        <end position="23"/>
    </location>
</feature>
<dbReference type="EMBL" id="DMNG01000077">
    <property type="protein sequence ID" value="HAN23851.1"/>
    <property type="molecule type" value="Genomic_DNA"/>
</dbReference>
<dbReference type="InterPro" id="IPR048356">
    <property type="entry name" value="MS_N"/>
</dbReference>
<dbReference type="Proteomes" id="UP000257479">
    <property type="component" value="Unassembled WGS sequence"/>
</dbReference>
<evidence type="ECO:0000313" key="4">
    <source>
        <dbReference type="Proteomes" id="UP000257479"/>
    </source>
</evidence>
<protein>
    <submittedName>
        <fullName evidence="3">Malate synthase A</fullName>
    </submittedName>
</protein>
<gene>
    <name evidence="3" type="ORF">DCP95_04675</name>
</gene>
<name>A0A3C1KB03_9MICO</name>
<dbReference type="Gene3D" id="3.20.20.360">
    <property type="entry name" value="Malate synthase, domain 3"/>
    <property type="match status" value="1"/>
</dbReference>
<evidence type="ECO:0000259" key="2">
    <source>
        <dbReference type="Pfam" id="PF20656"/>
    </source>
</evidence>
<dbReference type="InterPro" id="IPR046363">
    <property type="entry name" value="MS_N_TIM-barrel_dom"/>
</dbReference>
<feature type="compositionally biased region" description="Polar residues" evidence="1">
    <location>
        <begin position="1"/>
        <end position="18"/>
    </location>
</feature>